<organism evidence="1 2">
    <name type="scientific">Nocardia pseudobrasiliensis</name>
    <dbReference type="NCBI Taxonomy" id="45979"/>
    <lineage>
        <taxon>Bacteria</taxon>
        <taxon>Bacillati</taxon>
        <taxon>Actinomycetota</taxon>
        <taxon>Actinomycetes</taxon>
        <taxon>Mycobacteriales</taxon>
        <taxon>Nocardiaceae</taxon>
        <taxon>Nocardia</taxon>
    </lineage>
</organism>
<gene>
    <name evidence="1" type="ORF">DFR76_107294</name>
</gene>
<dbReference type="EMBL" id="QQBC01000007">
    <property type="protein sequence ID" value="RDI64916.1"/>
    <property type="molecule type" value="Genomic_DNA"/>
</dbReference>
<dbReference type="AlphaFoldDB" id="A0A370I2I2"/>
<proteinExistence type="predicted"/>
<dbReference type="Proteomes" id="UP000254869">
    <property type="component" value="Unassembled WGS sequence"/>
</dbReference>
<dbReference type="STRING" id="1210086.GCA_001613105_02284"/>
<reference evidence="1 2" key="1">
    <citation type="submission" date="2018-07" db="EMBL/GenBank/DDBJ databases">
        <title>Genomic Encyclopedia of Type Strains, Phase IV (KMG-IV): sequencing the most valuable type-strain genomes for metagenomic binning, comparative biology and taxonomic classification.</title>
        <authorList>
            <person name="Goeker M."/>
        </authorList>
    </citation>
    <scope>NUCLEOTIDE SEQUENCE [LARGE SCALE GENOMIC DNA]</scope>
    <source>
        <strain evidence="1 2">DSM 44290</strain>
    </source>
</reference>
<sequence>MDRRWPTRLFEFDGGVLEVYDYGDDPDDGPGVYLELYARAELAERLSDEPDAVAS</sequence>
<comment type="caution">
    <text evidence="1">The sequence shown here is derived from an EMBL/GenBank/DDBJ whole genome shotgun (WGS) entry which is preliminary data.</text>
</comment>
<protein>
    <submittedName>
        <fullName evidence="1">Uncharacterized protein</fullName>
    </submittedName>
</protein>
<evidence type="ECO:0000313" key="2">
    <source>
        <dbReference type="Proteomes" id="UP000254869"/>
    </source>
</evidence>
<accession>A0A370I2I2</accession>
<name>A0A370I2I2_9NOCA</name>
<evidence type="ECO:0000313" key="1">
    <source>
        <dbReference type="EMBL" id="RDI64916.1"/>
    </source>
</evidence>
<keyword evidence="2" id="KW-1185">Reference proteome</keyword>
<dbReference type="RefSeq" id="WP_156524904.1">
    <property type="nucleotide sequence ID" value="NZ_QQBC01000007.1"/>
</dbReference>